<organism evidence="1 2">
    <name type="scientific">Paramecium sonneborni</name>
    <dbReference type="NCBI Taxonomy" id="65129"/>
    <lineage>
        <taxon>Eukaryota</taxon>
        <taxon>Sar</taxon>
        <taxon>Alveolata</taxon>
        <taxon>Ciliophora</taxon>
        <taxon>Intramacronucleata</taxon>
        <taxon>Oligohymenophorea</taxon>
        <taxon>Peniculida</taxon>
        <taxon>Parameciidae</taxon>
        <taxon>Paramecium</taxon>
    </lineage>
</organism>
<dbReference type="AlphaFoldDB" id="A0A8S1QMD5"/>
<gene>
    <name evidence="1" type="ORF">PSON_ATCC_30995.1.T1120008</name>
</gene>
<reference evidence="1" key="1">
    <citation type="submission" date="2021-01" db="EMBL/GenBank/DDBJ databases">
        <authorList>
            <consortium name="Genoscope - CEA"/>
            <person name="William W."/>
        </authorList>
    </citation>
    <scope>NUCLEOTIDE SEQUENCE</scope>
</reference>
<proteinExistence type="predicted"/>
<protein>
    <submittedName>
        <fullName evidence="1">Uncharacterized protein</fullName>
    </submittedName>
</protein>
<keyword evidence="2" id="KW-1185">Reference proteome</keyword>
<dbReference type="Proteomes" id="UP000692954">
    <property type="component" value="Unassembled WGS sequence"/>
</dbReference>
<dbReference type="EMBL" id="CAJJDN010000112">
    <property type="protein sequence ID" value="CAD8116769.1"/>
    <property type="molecule type" value="Genomic_DNA"/>
</dbReference>
<evidence type="ECO:0000313" key="1">
    <source>
        <dbReference type="EMBL" id="CAD8116769.1"/>
    </source>
</evidence>
<comment type="caution">
    <text evidence="1">The sequence shown here is derived from an EMBL/GenBank/DDBJ whole genome shotgun (WGS) entry which is preliminary data.</text>
</comment>
<accession>A0A8S1QMD5</accession>
<name>A0A8S1QMD5_9CILI</name>
<sequence length="93" mass="11071">MQLKSLVFKAGYLQLINENNKLIHVIMVLLKLKQQINVYNVIALAQLVMVKNQINAQNVRMDIIQIHMLIMQITLFKQLFNLYIQQYMHKLFL</sequence>
<evidence type="ECO:0000313" key="2">
    <source>
        <dbReference type="Proteomes" id="UP000692954"/>
    </source>
</evidence>